<keyword evidence="7 8" id="KW-0472">Membrane</keyword>
<dbReference type="AlphaFoldDB" id="A0AAD8NPX5"/>
<evidence type="ECO:0000256" key="5">
    <source>
        <dbReference type="ARBA" id="ARBA00022692"/>
    </source>
</evidence>
<feature type="transmembrane region" description="Helical" evidence="8">
    <location>
        <begin position="151"/>
        <end position="168"/>
    </location>
</feature>
<evidence type="ECO:0000256" key="9">
    <source>
        <dbReference type="SAM" id="MobiDB-lite"/>
    </source>
</evidence>
<gene>
    <name evidence="11" type="ORF">QVD17_32102</name>
</gene>
<feature type="transmembrane region" description="Helical" evidence="8">
    <location>
        <begin position="102"/>
        <end position="130"/>
    </location>
</feature>
<dbReference type="PANTHER" id="PTHR33573">
    <property type="entry name" value="CASP-LIKE PROTEIN 4A4"/>
    <property type="match status" value="1"/>
</dbReference>
<evidence type="ECO:0000256" key="6">
    <source>
        <dbReference type="ARBA" id="ARBA00022989"/>
    </source>
</evidence>
<comment type="subunit">
    <text evidence="3 8">Homodimer and heterodimers.</text>
</comment>
<name>A0AAD8NPX5_TARER</name>
<dbReference type="GO" id="GO:0005886">
    <property type="term" value="C:plasma membrane"/>
    <property type="evidence" value="ECO:0007669"/>
    <property type="project" value="UniProtKB-SubCell"/>
</dbReference>
<feature type="region of interest" description="Disordered" evidence="9">
    <location>
        <begin position="1"/>
        <end position="21"/>
    </location>
</feature>
<keyword evidence="6 8" id="KW-1133">Transmembrane helix</keyword>
<proteinExistence type="inferred from homology"/>
<evidence type="ECO:0000256" key="7">
    <source>
        <dbReference type="ARBA" id="ARBA00023136"/>
    </source>
</evidence>
<sequence length="240" mass="26670">MARPDSQPTSQPHESPPTQTHIQLHEMPQPNEHSQVQILNNSESQTSTHTPIRHVQVLAIVSFIVRVTTWLCLLVSLIVLASNTSNIEGLYKSIKIGFNNIYAYRYMMSTIVIGLAYTCVQVGFEIYQLATSKSLTTRNWLSTTVFYGDKLLLSLLATGVGAAFGATLDLKKNIDNWDDLLELVGLDEFLVPYGLPPFSQIRSKVDNFYNMAYVSAGFLLIAFLCSVASSIISSFALQKK</sequence>
<evidence type="ECO:0000256" key="1">
    <source>
        <dbReference type="ARBA" id="ARBA00004651"/>
    </source>
</evidence>
<organism evidence="11 12">
    <name type="scientific">Tagetes erecta</name>
    <name type="common">African marigold</name>
    <dbReference type="NCBI Taxonomy" id="13708"/>
    <lineage>
        <taxon>Eukaryota</taxon>
        <taxon>Viridiplantae</taxon>
        <taxon>Streptophyta</taxon>
        <taxon>Embryophyta</taxon>
        <taxon>Tracheophyta</taxon>
        <taxon>Spermatophyta</taxon>
        <taxon>Magnoliopsida</taxon>
        <taxon>eudicotyledons</taxon>
        <taxon>Gunneridae</taxon>
        <taxon>Pentapetalae</taxon>
        <taxon>asterids</taxon>
        <taxon>campanulids</taxon>
        <taxon>Asterales</taxon>
        <taxon>Asteraceae</taxon>
        <taxon>Asteroideae</taxon>
        <taxon>Heliantheae alliance</taxon>
        <taxon>Tageteae</taxon>
        <taxon>Tagetes</taxon>
    </lineage>
</organism>
<evidence type="ECO:0000313" key="11">
    <source>
        <dbReference type="EMBL" id="KAK1416313.1"/>
    </source>
</evidence>
<feature type="transmembrane region" description="Helical" evidence="8">
    <location>
        <begin position="57"/>
        <end position="82"/>
    </location>
</feature>
<protein>
    <recommendedName>
        <fullName evidence="8">CASP-like protein</fullName>
    </recommendedName>
</protein>
<comment type="caution">
    <text evidence="11">The sequence shown here is derived from an EMBL/GenBank/DDBJ whole genome shotgun (WGS) entry which is preliminary data.</text>
</comment>
<keyword evidence="4 8" id="KW-1003">Cell membrane</keyword>
<comment type="subcellular location">
    <subcellularLocation>
        <location evidence="1 8">Cell membrane</location>
        <topology evidence="1 8">Multi-pass membrane protein</topology>
    </subcellularLocation>
</comment>
<dbReference type="Proteomes" id="UP001229421">
    <property type="component" value="Unassembled WGS sequence"/>
</dbReference>
<dbReference type="EMBL" id="JAUHHV010000008">
    <property type="protein sequence ID" value="KAK1416313.1"/>
    <property type="molecule type" value="Genomic_DNA"/>
</dbReference>
<evidence type="ECO:0000256" key="2">
    <source>
        <dbReference type="ARBA" id="ARBA00007651"/>
    </source>
</evidence>
<evidence type="ECO:0000256" key="4">
    <source>
        <dbReference type="ARBA" id="ARBA00022475"/>
    </source>
</evidence>
<dbReference type="PANTHER" id="PTHR33573:SF40">
    <property type="entry name" value="CASP-LIKE PROTEIN 4D2"/>
    <property type="match status" value="1"/>
</dbReference>
<keyword evidence="12" id="KW-1185">Reference proteome</keyword>
<accession>A0AAD8NPX5</accession>
<evidence type="ECO:0000256" key="3">
    <source>
        <dbReference type="ARBA" id="ARBA00011489"/>
    </source>
</evidence>
<keyword evidence="5 8" id="KW-0812">Transmembrane</keyword>
<reference evidence="11" key="1">
    <citation type="journal article" date="2023" name="bioRxiv">
        <title>Improved chromosome-level genome assembly for marigold (Tagetes erecta).</title>
        <authorList>
            <person name="Jiang F."/>
            <person name="Yuan L."/>
            <person name="Wang S."/>
            <person name="Wang H."/>
            <person name="Xu D."/>
            <person name="Wang A."/>
            <person name="Fan W."/>
        </authorList>
    </citation>
    <scope>NUCLEOTIDE SEQUENCE</scope>
    <source>
        <strain evidence="11">WSJ</strain>
        <tissue evidence="11">Leaf</tissue>
    </source>
</reference>
<dbReference type="InterPro" id="IPR006702">
    <property type="entry name" value="CASP_dom"/>
</dbReference>
<feature type="transmembrane region" description="Helical" evidence="8">
    <location>
        <begin position="212"/>
        <end position="237"/>
    </location>
</feature>
<comment type="similarity">
    <text evidence="2 8">Belongs to the Casparian strip membrane proteins (CASP) family.</text>
</comment>
<evidence type="ECO:0000313" key="12">
    <source>
        <dbReference type="Proteomes" id="UP001229421"/>
    </source>
</evidence>
<evidence type="ECO:0000259" key="10">
    <source>
        <dbReference type="Pfam" id="PF04535"/>
    </source>
</evidence>
<feature type="domain" description="Casparian strip membrane protein" evidence="10">
    <location>
        <begin position="58"/>
        <end position="177"/>
    </location>
</feature>
<evidence type="ECO:0000256" key="8">
    <source>
        <dbReference type="RuleBase" id="RU361233"/>
    </source>
</evidence>
<dbReference type="Pfam" id="PF04535">
    <property type="entry name" value="CASP_dom"/>
    <property type="match status" value="1"/>
</dbReference>